<dbReference type="InterPro" id="IPR036249">
    <property type="entry name" value="Thioredoxin-like_sf"/>
</dbReference>
<dbReference type="Pfam" id="PF08534">
    <property type="entry name" value="Redoxin"/>
    <property type="match status" value="1"/>
</dbReference>
<dbReference type="InterPro" id="IPR013740">
    <property type="entry name" value="Redoxin"/>
</dbReference>
<sequence>MMKSALTILFASALVLSCSNNSDSSKAPIQEANNTAVTWRGVLQMNDSTELPFNFVVEDDLVTITNGEEKVIIDSIVEVGDTTELYLPVFQTVFKVHRDTKTWNGYWQKLDADDYRMPFTASKGVEYRFNNVVWKSEISLPAKWEVTLRSGTDNEKPAIGEFHVKPNGAATGTFLTETGDYRFLQGMFDGRNLKLSGFDGTHAYFFDAVYDGQQLSGTHYSGKTYAQPWTAIPNDDFELRDPTQLTFIKDGYEGISFSLPTVNGEDFTFDGKSTNGPTIIQIMGSWCPNCMDETRYFKQLHEKYAERGLTIIGITYEYKPELEEAKPAIQKMIRDLDIPYTIVYGGLANPESIATTLPMIENFMSYPTSIFIDSEGNVRRIHTGFSGPGTSEFEPYSVETEALIEEMLGE</sequence>
<name>A0A6N6RM60_9FLAO</name>
<dbReference type="Proteomes" id="UP000468650">
    <property type="component" value="Unassembled WGS sequence"/>
</dbReference>
<evidence type="ECO:0000256" key="1">
    <source>
        <dbReference type="SAM" id="SignalP"/>
    </source>
</evidence>
<keyword evidence="4" id="KW-1185">Reference proteome</keyword>
<accession>A0A6N6RM60</accession>
<dbReference type="InterPro" id="IPR050553">
    <property type="entry name" value="Thioredoxin_ResA/DsbE_sf"/>
</dbReference>
<dbReference type="AlphaFoldDB" id="A0A6N6RM60"/>
<dbReference type="PANTHER" id="PTHR42852">
    <property type="entry name" value="THIOL:DISULFIDE INTERCHANGE PROTEIN DSBE"/>
    <property type="match status" value="1"/>
</dbReference>
<keyword evidence="1" id="KW-0732">Signal</keyword>
<dbReference type="Gene3D" id="3.40.30.10">
    <property type="entry name" value="Glutaredoxin"/>
    <property type="match status" value="1"/>
</dbReference>
<evidence type="ECO:0000313" key="3">
    <source>
        <dbReference type="EMBL" id="KAB2814643.1"/>
    </source>
</evidence>
<dbReference type="OrthoDB" id="616241at2"/>
<dbReference type="InterPro" id="IPR013766">
    <property type="entry name" value="Thioredoxin_domain"/>
</dbReference>
<dbReference type="PROSITE" id="PS51257">
    <property type="entry name" value="PROKAR_LIPOPROTEIN"/>
    <property type="match status" value="1"/>
</dbReference>
<evidence type="ECO:0000313" key="4">
    <source>
        <dbReference type="Proteomes" id="UP000468650"/>
    </source>
</evidence>
<organism evidence="3 4">
    <name type="scientific">Phaeocystidibacter luteus</name>
    <dbReference type="NCBI Taxonomy" id="911197"/>
    <lineage>
        <taxon>Bacteria</taxon>
        <taxon>Pseudomonadati</taxon>
        <taxon>Bacteroidota</taxon>
        <taxon>Flavobacteriia</taxon>
        <taxon>Flavobacteriales</taxon>
        <taxon>Phaeocystidibacteraceae</taxon>
        <taxon>Phaeocystidibacter</taxon>
    </lineage>
</organism>
<dbReference type="SUPFAM" id="SSF52833">
    <property type="entry name" value="Thioredoxin-like"/>
    <property type="match status" value="1"/>
</dbReference>
<evidence type="ECO:0000259" key="2">
    <source>
        <dbReference type="PROSITE" id="PS51352"/>
    </source>
</evidence>
<feature type="chain" id="PRO_5027051206" evidence="1">
    <location>
        <begin position="22"/>
        <end position="410"/>
    </location>
</feature>
<comment type="caution">
    <text evidence="3">The sequence shown here is derived from an EMBL/GenBank/DDBJ whole genome shotgun (WGS) entry which is preliminary data.</text>
</comment>
<reference evidence="3 4" key="1">
    <citation type="submission" date="2019-09" db="EMBL/GenBank/DDBJ databases">
        <title>Genomes of family Cryomorphaceae.</title>
        <authorList>
            <person name="Bowman J.P."/>
        </authorList>
    </citation>
    <scope>NUCLEOTIDE SEQUENCE [LARGE SCALE GENOMIC DNA]</scope>
    <source>
        <strain evidence="3 4">LMG 25704</strain>
    </source>
</reference>
<feature type="domain" description="Thioredoxin" evidence="2">
    <location>
        <begin position="248"/>
        <end position="409"/>
    </location>
</feature>
<feature type="signal peptide" evidence="1">
    <location>
        <begin position="1"/>
        <end position="21"/>
    </location>
</feature>
<dbReference type="PROSITE" id="PS51352">
    <property type="entry name" value="THIOREDOXIN_2"/>
    <property type="match status" value="1"/>
</dbReference>
<gene>
    <name evidence="3" type="ORF">F8C67_02560</name>
</gene>
<dbReference type="CDD" id="cd02966">
    <property type="entry name" value="TlpA_like_family"/>
    <property type="match status" value="1"/>
</dbReference>
<protein>
    <submittedName>
        <fullName evidence="3">TlpA family protein disulfide reductase</fullName>
    </submittedName>
</protein>
<proteinExistence type="predicted"/>
<dbReference type="PANTHER" id="PTHR42852:SF17">
    <property type="entry name" value="THIOREDOXIN-LIKE PROTEIN HI_1115"/>
    <property type="match status" value="1"/>
</dbReference>
<dbReference type="GO" id="GO:0016491">
    <property type="term" value="F:oxidoreductase activity"/>
    <property type="evidence" value="ECO:0007669"/>
    <property type="project" value="InterPro"/>
</dbReference>
<dbReference type="EMBL" id="WBVO01000001">
    <property type="protein sequence ID" value="KAB2814643.1"/>
    <property type="molecule type" value="Genomic_DNA"/>
</dbReference>